<evidence type="ECO:0000256" key="1">
    <source>
        <dbReference type="SAM" id="MobiDB-lite"/>
    </source>
</evidence>
<feature type="compositionally biased region" description="Basic and acidic residues" evidence="1">
    <location>
        <begin position="28"/>
        <end position="42"/>
    </location>
</feature>
<evidence type="ECO:0000313" key="3">
    <source>
        <dbReference type="Proteomes" id="UP001457282"/>
    </source>
</evidence>
<reference evidence="2 3" key="1">
    <citation type="journal article" date="2023" name="G3 (Bethesda)">
        <title>A chromosome-length genome assembly and annotation of blackberry (Rubus argutus, cv. 'Hillquist').</title>
        <authorList>
            <person name="Bruna T."/>
            <person name="Aryal R."/>
            <person name="Dudchenko O."/>
            <person name="Sargent D.J."/>
            <person name="Mead D."/>
            <person name="Buti M."/>
            <person name="Cavallini A."/>
            <person name="Hytonen T."/>
            <person name="Andres J."/>
            <person name="Pham M."/>
            <person name="Weisz D."/>
            <person name="Mascagni F."/>
            <person name="Usai G."/>
            <person name="Natali L."/>
            <person name="Bassil N."/>
            <person name="Fernandez G.E."/>
            <person name="Lomsadze A."/>
            <person name="Armour M."/>
            <person name="Olukolu B."/>
            <person name="Poorten T."/>
            <person name="Britton C."/>
            <person name="Davik J."/>
            <person name="Ashrafi H."/>
            <person name="Aiden E.L."/>
            <person name="Borodovsky M."/>
            <person name="Worthington M."/>
        </authorList>
    </citation>
    <scope>NUCLEOTIDE SEQUENCE [LARGE SCALE GENOMIC DNA]</scope>
    <source>
        <strain evidence="2">PI 553951</strain>
    </source>
</reference>
<accession>A0AAW1WW63</accession>
<organism evidence="2 3">
    <name type="scientific">Rubus argutus</name>
    <name type="common">Southern blackberry</name>
    <dbReference type="NCBI Taxonomy" id="59490"/>
    <lineage>
        <taxon>Eukaryota</taxon>
        <taxon>Viridiplantae</taxon>
        <taxon>Streptophyta</taxon>
        <taxon>Embryophyta</taxon>
        <taxon>Tracheophyta</taxon>
        <taxon>Spermatophyta</taxon>
        <taxon>Magnoliopsida</taxon>
        <taxon>eudicotyledons</taxon>
        <taxon>Gunneridae</taxon>
        <taxon>Pentapetalae</taxon>
        <taxon>rosids</taxon>
        <taxon>fabids</taxon>
        <taxon>Rosales</taxon>
        <taxon>Rosaceae</taxon>
        <taxon>Rosoideae</taxon>
        <taxon>Rosoideae incertae sedis</taxon>
        <taxon>Rubus</taxon>
    </lineage>
</organism>
<dbReference type="PANTHER" id="PTHR36368:SF1">
    <property type="entry name" value="ATP-DEPENDENT CASEINOLYTIC PROTEASE_CROTONASE FAMILY PROTEIN"/>
    <property type="match status" value="1"/>
</dbReference>
<feature type="compositionally biased region" description="Basic and acidic residues" evidence="1">
    <location>
        <begin position="242"/>
        <end position="259"/>
    </location>
</feature>
<sequence>MSEPPDVGNWFASYRYESPELNSNSFRNEVDTHESEREKEEGNSCGFGENGNKVEVFVHNKQNSNGVVKCGSSSGNEYGNQCLSKISGSLESPSSLFVQPTNIKNWFSSYVYESPSLDTTDGFEPIDIGNWYSSYVYESPSLDTPDGFCKESKCEKDGFMIENSKRDNEEDLGDFSKKRSVSEEVVGEEEQPKGLAKCDSSRRDTKQERQPLSKVPGPLESSSLLSEPTDIRNWFSSYMEKPKAEKDEVLVEDSNREKEEDLEDFSTSRSDSEEVDVEKVQSEEFAKYNTSRHNKQEQPVSEVGPNSGVDENLSGQNGLCLEYTPKALQNHGISQAKDGDTSSFNKRGSHCKLDQEIFHGTRFKPLKNQRSSCSDGASFHAEVTVHVADCLQLKSDSELISVNGTSVRKSTHGSKEIKDDGKGISENGFVTTRKRKFTAKNDENSPKGPQESSKATVPLVGGKEAVVRRKALADTTNFHHSPATMITGKWNCPQKRKPNVGPPLKQLGLEQWIRKL</sequence>
<keyword evidence="3" id="KW-1185">Reference proteome</keyword>
<comment type="caution">
    <text evidence="2">The sequence shown here is derived from an EMBL/GenBank/DDBJ whole genome shotgun (WGS) entry which is preliminary data.</text>
</comment>
<dbReference type="AlphaFoldDB" id="A0AAW1WW63"/>
<feature type="compositionally biased region" description="Basic and acidic residues" evidence="1">
    <location>
        <begin position="161"/>
        <end position="182"/>
    </location>
</feature>
<protein>
    <submittedName>
        <fullName evidence="2">Uncharacterized protein</fullName>
    </submittedName>
</protein>
<feature type="region of interest" description="Disordered" evidence="1">
    <location>
        <begin position="161"/>
        <end position="227"/>
    </location>
</feature>
<name>A0AAW1WW63_RUBAR</name>
<proteinExistence type="predicted"/>
<dbReference type="Proteomes" id="UP001457282">
    <property type="component" value="Unassembled WGS sequence"/>
</dbReference>
<feature type="region of interest" description="Disordered" evidence="1">
    <location>
        <begin position="437"/>
        <end position="458"/>
    </location>
</feature>
<dbReference type="PANTHER" id="PTHR36368">
    <property type="entry name" value="ATP-DEPENDENT CASEINOLYTIC PROTEASE/CROTONASE FAMILY PROTEIN"/>
    <property type="match status" value="1"/>
</dbReference>
<dbReference type="EMBL" id="JBEDUW010000005">
    <property type="protein sequence ID" value="KAK9927662.1"/>
    <property type="molecule type" value="Genomic_DNA"/>
</dbReference>
<feature type="region of interest" description="Disordered" evidence="1">
    <location>
        <begin position="242"/>
        <end position="313"/>
    </location>
</feature>
<feature type="compositionally biased region" description="Basic and acidic residues" evidence="1">
    <location>
        <begin position="199"/>
        <end position="211"/>
    </location>
</feature>
<evidence type="ECO:0000313" key="2">
    <source>
        <dbReference type="EMBL" id="KAK9927662.1"/>
    </source>
</evidence>
<feature type="region of interest" description="Disordered" evidence="1">
    <location>
        <begin position="22"/>
        <end position="48"/>
    </location>
</feature>
<gene>
    <name evidence="2" type="ORF">M0R45_024834</name>
</gene>
<feature type="compositionally biased region" description="Basic and acidic residues" evidence="1">
    <location>
        <begin position="277"/>
        <end position="286"/>
    </location>
</feature>